<name>A0A0C3CPC3_HEBCY</name>
<reference evidence="2" key="2">
    <citation type="submission" date="2015-01" db="EMBL/GenBank/DDBJ databases">
        <title>Evolutionary Origins and Diversification of the Mycorrhizal Mutualists.</title>
        <authorList>
            <consortium name="DOE Joint Genome Institute"/>
            <consortium name="Mycorrhizal Genomics Consortium"/>
            <person name="Kohler A."/>
            <person name="Kuo A."/>
            <person name="Nagy L.G."/>
            <person name="Floudas D."/>
            <person name="Copeland A."/>
            <person name="Barry K.W."/>
            <person name="Cichocki N."/>
            <person name="Veneault-Fourrey C."/>
            <person name="LaButti K."/>
            <person name="Lindquist E.A."/>
            <person name="Lipzen A."/>
            <person name="Lundell T."/>
            <person name="Morin E."/>
            <person name="Murat C."/>
            <person name="Riley R."/>
            <person name="Ohm R."/>
            <person name="Sun H."/>
            <person name="Tunlid A."/>
            <person name="Henrissat B."/>
            <person name="Grigoriev I.V."/>
            <person name="Hibbett D.S."/>
            <person name="Martin F."/>
        </authorList>
    </citation>
    <scope>NUCLEOTIDE SEQUENCE [LARGE SCALE GENOMIC DNA]</scope>
    <source>
        <strain evidence="2">h7</strain>
    </source>
</reference>
<dbReference type="AlphaFoldDB" id="A0A0C3CPC3"/>
<proteinExistence type="predicted"/>
<gene>
    <name evidence="1" type="ORF">M413DRAFT_24768</name>
</gene>
<evidence type="ECO:0000313" key="1">
    <source>
        <dbReference type="EMBL" id="KIM45596.1"/>
    </source>
</evidence>
<dbReference type="Proteomes" id="UP000053424">
    <property type="component" value="Unassembled WGS sequence"/>
</dbReference>
<evidence type="ECO:0008006" key="3">
    <source>
        <dbReference type="Google" id="ProtNLM"/>
    </source>
</evidence>
<keyword evidence="2" id="KW-1185">Reference proteome</keyword>
<sequence>MNTMNVRPESPRTSELPSELEREIFEIAASSHPKWIPKLVLVARRVRIWLEPELYRIMRSGKGRVIPPLYTGEKEGDNDVLDLNRLQQYGRHVKHILLQKRPSQEIGHILNCCPNVHNLALWMIRGSCTHLIPILEGLPLRRLSFDPSYFFQNYAKDSSVPFDQALFHNITHLEVLNATVAWSKWKQLAHLPRLTHLALVGVVNQALIDCVLAECRNLELFVTFFMYTDHPGGDILVPQKDPRVVFLKKIIGHLDHWEVGARGEEDFWIKGERCKKKAMRKDFTNVASTRLSLPISL</sequence>
<organism evidence="1 2">
    <name type="scientific">Hebeloma cylindrosporum</name>
    <dbReference type="NCBI Taxonomy" id="76867"/>
    <lineage>
        <taxon>Eukaryota</taxon>
        <taxon>Fungi</taxon>
        <taxon>Dikarya</taxon>
        <taxon>Basidiomycota</taxon>
        <taxon>Agaricomycotina</taxon>
        <taxon>Agaricomycetes</taxon>
        <taxon>Agaricomycetidae</taxon>
        <taxon>Agaricales</taxon>
        <taxon>Agaricineae</taxon>
        <taxon>Hymenogastraceae</taxon>
        <taxon>Hebeloma</taxon>
    </lineage>
</organism>
<dbReference type="OrthoDB" id="3061721at2759"/>
<accession>A0A0C3CPC3</accession>
<dbReference type="HOGENOM" id="CLU_051720_0_0_1"/>
<evidence type="ECO:0000313" key="2">
    <source>
        <dbReference type="Proteomes" id="UP000053424"/>
    </source>
</evidence>
<reference evidence="1 2" key="1">
    <citation type="submission" date="2014-04" db="EMBL/GenBank/DDBJ databases">
        <authorList>
            <consortium name="DOE Joint Genome Institute"/>
            <person name="Kuo A."/>
            <person name="Gay G."/>
            <person name="Dore J."/>
            <person name="Kohler A."/>
            <person name="Nagy L.G."/>
            <person name="Floudas D."/>
            <person name="Copeland A."/>
            <person name="Barry K.W."/>
            <person name="Cichocki N."/>
            <person name="Veneault-Fourrey C."/>
            <person name="LaButti K."/>
            <person name="Lindquist E.A."/>
            <person name="Lipzen A."/>
            <person name="Lundell T."/>
            <person name="Morin E."/>
            <person name="Murat C."/>
            <person name="Sun H."/>
            <person name="Tunlid A."/>
            <person name="Henrissat B."/>
            <person name="Grigoriev I.V."/>
            <person name="Hibbett D.S."/>
            <person name="Martin F."/>
            <person name="Nordberg H.P."/>
            <person name="Cantor M.N."/>
            <person name="Hua S.X."/>
        </authorList>
    </citation>
    <scope>NUCLEOTIDE SEQUENCE [LARGE SCALE GENOMIC DNA]</scope>
    <source>
        <strain evidence="2">h7</strain>
    </source>
</reference>
<dbReference type="EMBL" id="KN831772">
    <property type="protein sequence ID" value="KIM45596.1"/>
    <property type="molecule type" value="Genomic_DNA"/>
</dbReference>
<protein>
    <recommendedName>
        <fullName evidence="3">F-box domain-containing protein</fullName>
    </recommendedName>
</protein>